<keyword evidence="3" id="KW-0547">Nucleotide-binding</keyword>
<dbReference type="GO" id="GO:0039694">
    <property type="term" value="P:viral RNA genome replication"/>
    <property type="evidence" value="ECO:0007669"/>
    <property type="project" value="InterPro"/>
</dbReference>
<dbReference type="InterPro" id="IPR043502">
    <property type="entry name" value="DNA/RNA_pol_sf"/>
</dbReference>
<name>A0AAU8HXH7_9VIRU</name>
<evidence type="ECO:0000256" key="2">
    <source>
        <dbReference type="ARBA" id="ARBA00022695"/>
    </source>
</evidence>
<accession>A0AAU8HXH7</accession>
<dbReference type="GO" id="GO:0000166">
    <property type="term" value="F:nucleotide binding"/>
    <property type="evidence" value="ECO:0007669"/>
    <property type="project" value="UniProtKB-KW"/>
</dbReference>
<proteinExistence type="predicted"/>
<dbReference type="InterPro" id="IPR001205">
    <property type="entry name" value="RNA-dir_pol_C"/>
</dbReference>
<dbReference type="GO" id="GO:0003723">
    <property type="term" value="F:RNA binding"/>
    <property type="evidence" value="ECO:0007669"/>
    <property type="project" value="InterPro"/>
</dbReference>
<dbReference type="SUPFAM" id="SSF56672">
    <property type="entry name" value="DNA/RNA polymerases"/>
    <property type="match status" value="1"/>
</dbReference>
<dbReference type="PROSITE" id="PS50507">
    <property type="entry name" value="RDRP_SSRNA_POS"/>
    <property type="match status" value="1"/>
</dbReference>
<evidence type="ECO:0000256" key="4">
    <source>
        <dbReference type="ARBA" id="ARBA00022801"/>
    </source>
</evidence>
<keyword evidence="4" id="KW-0378">Hydrolase</keyword>
<keyword evidence="1" id="KW-0808">Transferase</keyword>
<evidence type="ECO:0000313" key="7">
    <source>
        <dbReference type="EMBL" id="XCI54800.1"/>
    </source>
</evidence>
<dbReference type="Gene3D" id="3.30.70.270">
    <property type="match status" value="1"/>
</dbReference>
<dbReference type="GO" id="GO:0006351">
    <property type="term" value="P:DNA-templated transcription"/>
    <property type="evidence" value="ECO:0007669"/>
    <property type="project" value="InterPro"/>
</dbReference>
<sequence length="887" mass="102064">MVAAAKWQHLHMRELSREHLRERLFMIAHTIKRKTLGHVFLATKWIWWKIQNVAKSFIKIAAIAATIYLLKQVCSLFGGSSEPSSKFLHRSAIKTGLQYRGRPQNGIFDPKNTQEILAQKYLDKHIKFFHIVNEEGIHSIAHGIHTKQFLILNSHTTDLIKGITVLTYRPTVNSEKSWEIEITPKNFVTSPGNDLAVIFSRHLPMASDITNQFITNDDFENVEEVGELWSLTNFENQQTVEIRDRAVPHKKVTMTGPNGVKGEMSMAIMVEGATVAGKSGSMLMSSSKRPGHRSIVGIQAWKVSDYYKKTIVYQVVTQEMLHDLFKRVEYQMGRPVITQEGPLFCEPTAAKAEAIVDSHINICGSVPQEQVVGMVARTAFKKTVIAHEMDKEGFTSDRVPAALNPYDHRLLVHTHPMKHSVNKSGTGKVGSFDLTILDRATMDMAYWIRDRLDKDKFDYNLDLKTCITGIREPGSNPVNCSKSAGLPYVLDKYPGKPKGKKAYVEINEDGECMIHSKEFERKFEETFAKLQKGVIPKHTSYDFPKDELRPYYKALGDPIEGTPPKTRSVTCMNMEMIFAWRRVTLDVMASLHRAARGDFPFGPGINPEGPDWTRLFHYINKHPNCLDFDVSNWDGHMPPELLLSVADMLCIILRVPFDSPTAKVIYSLLTEVLFGHVQFEDMVYQKCRGLISGFPGTAEVNTLVHLLLMYYFYLYIASLTDNMQYATIHDFFYYVSPIFYGDDVFLSISDIILEWFNGRTIARMYIEHGYPVTTASKSKEMPLRKDIMECTFLKSGFRYINASRVDRVMDLNVCYDLMYWVRAKEHPYDQFRSNLFDSFRLIHGHGPEVYQDVKDRLNHWLKKNRLAPFDYRWEDYENDKIQKYYLD</sequence>
<dbReference type="GO" id="GO:0003968">
    <property type="term" value="F:RNA-directed RNA polymerase activity"/>
    <property type="evidence" value="ECO:0007669"/>
    <property type="project" value="InterPro"/>
</dbReference>
<evidence type="ECO:0000256" key="1">
    <source>
        <dbReference type="ARBA" id="ARBA00022679"/>
    </source>
</evidence>
<evidence type="ECO:0000256" key="3">
    <source>
        <dbReference type="ARBA" id="ARBA00022741"/>
    </source>
</evidence>
<dbReference type="SUPFAM" id="SSF50494">
    <property type="entry name" value="Trypsin-like serine proteases"/>
    <property type="match status" value="1"/>
</dbReference>
<protein>
    <submittedName>
        <fullName evidence="7">ORF15</fullName>
    </submittedName>
</protein>
<evidence type="ECO:0000256" key="5">
    <source>
        <dbReference type="ARBA" id="ARBA00022953"/>
    </source>
</evidence>
<dbReference type="InterPro" id="IPR007094">
    <property type="entry name" value="RNA-dir_pol_PSvirus"/>
</dbReference>
<reference evidence="7" key="1">
    <citation type="submission" date="2024-06" db="EMBL/GenBank/DDBJ databases">
        <authorList>
            <person name="Hartle C.T."/>
        </authorList>
    </citation>
    <scope>NUCLEOTIDE SEQUENCE</scope>
    <source>
        <strain evidence="7">OHAV-4</strain>
    </source>
</reference>
<feature type="domain" description="RdRp catalytic" evidence="6">
    <location>
        <begin position="623"/>
        <end position="756"/>
    </location>
</feature>
<dbReference type="EMBL" id="PP965765">
    <property type="protein sequence ID" value="XCI54800.1"/>
    <property type="molecule type" value="Genomic_RNA"/>
</dbReference>
<dbReference type="InterPro" id="IPR009003">
    <property type="entry name" value="Peptidase_S1_PA"/>
</dbReference>
<dbReference type="Pfam" id="PF00680">
    <property type="entry name" value="RdRP_1"/>
    <property type="match status" value="1"/>
</dbReference>
<dbReference type="GO" id="GO:0016787">
    <property type="term" value="F:hydrolase activity"/>
    <property type="evidence" value="ECO:0007669"/>
    <property type="project" value="UniProtKB-KW"/>
</dbReference>
<keyword evidence="5" id="KW-0693">Viral RNA replication</keyword>
<keyword evidence="2" id="KW-0548">Nucleotidyltransferase</keyword>
<dbReference type="InterPro" id="IPR043128">
    <property type="entry name" value="Rev_trsase/Diguanyl_cyclase"/>
</dbReference>
<organism evidence="7">
    <name type="scientific">Odorous house ant virus 4</name>
    <dbReference type="NCBI Taxonomy" id="3231630"/>
    <lineage>
        <taxon>Viruses</taxon>
        <taxon>Riboviria</taxon>
    </lineage>
</organism>
<evidence type="ECO:0000259" key="6">
    <source>
        <dbReference type="PROSITE" id="PS50507"/>
    </source>
</evidence>